<evidence type="ECO:0000313" key="3">
    <source>
        <dbReference type="Proteomes" id="UP001063166"/>
    </source>
</evidence>
<sequence length="701" mass="78513">MGYGLNQPPSPRGYRSRRIIHALSRNLGIRSDKVTNDVYGPYSHVAGRGAFQGFRRHQLSSAPSQLKSRALMFERKSVVGVPAISAMSGRRGSCVLDCVIHGNNVMSAGNFSTVQLHLPFRGCPPRISLFQIDGYKSKQRRSVFPPSFGKLPPPTSSAPMASPSLLYALSLSDWERIAFYAVASERTFLGPPVQLLALSLVCRHIYDSISVQNNSRLYARIFRFKFDYAAPARRLTARWLTTRCLAKELISRFFALQRIRQKREFRPEDLWAAYLMMSESDGKNESQLLDWAGLRRYLDILVASRLYRRVPWGMDITSSSLLVWLLWMTTSRDDIQQEQAGTNDAMLAFLCPFVSSGYRVPSVYGPDSFFNVPLCEAITSTASHSSGPSPPCAEIIHFSHRLMLPVPIVTSAAALLITVRTEALQTAHTFPASAYALPADRATANALNVAGPTLEDVSRFHFQERIHASSRCTPNIDVVFHDDDDIEDGRTGDETLSPSDGSQRYEEDWSRLVNCYDPWAMPSPLRGKVYTVGSLAGSWEGRLMLPDFEAHVSALLDPRRSSSVPIQHKPLYWTLREHHCLEPNTPLGTAMGSLGDEDFLNAWLPRRISVRSLEDAIEVYDPETGLTTRYETFVPNRDPPYSSPAGAKLERPWISDAVDSSDDNGSQEGTRKLTRRAVERHETDTKAVRKSGMERTYLTLL</sequence>
<comment type="caution">
    <text evidence="2">The sequence shown here is derived from an EMBL/GenBank/DDBJ whole genome shotgun (WGS) entry which is preliminary data.</text>
</comment>
<organism evidence="2 3">
    <name type="scientific">Lyophyllum shimeji</name>
    <name type="common">Hon-shimeji</name>
    <name type="synonym">Tricholoma shimeji</name>
    <dbReference type="NCBI Taxonomy" id="47721"/>
    <lineage>
        <taxon>Eukaryota</taxon>
        <taxon>Fungi</taxon>
        <taxon>Dikarya</taxon>
        <taxon>Basidiomycota</taxon>
        <taxon>Agaricomycotina</taxon>
        <taxon>Agaricomycetes</taxon>
        <taxon>Agaricomycetidae</taxon>
        <taxon>Agaricales</taxon>
        <taxon>Tricholomatineae</taxon>
        <taxon>Lyophyllaceae</taxon>
        <taxon>Lyophyllum</taxon>
    </lineage>
</organism>
<evidence type="ECO:0000313" key="2">
    <source>
        <dbReference type="EMBL" id="GLB44816.1"/>
    </source>
</evidence>
<keyword evidence="3" id="KW-1185">Reference proteome</keyword>
<reference evidence="2" key="1">
    <citation type="submission" date="2022-07" db="EMBL/GenBank/DDBJ databases">
        <title>The genome of Lyophyllum shimeji provides insight into the initial evolution of ectomycorrhizal fungal genome.</title>
        <authorList>
            <person name="Kobayashi Y."/>
            <person name="Shibata T."/>
            <person name="Hirakawa H."/>
            <person name="Shigenobu S."/>
            <person name="Nishiyama T."/>
            <person name="Yamada A."/>
            <person name="Hasebe M."/>
            <person name="Kawaguchi M."/>
        </authorList>
    </citation>
    <scope>NUCLEOTIDE SEQUENCE</scope>
    <source>
        <strain evidence="2">AT787</strain>
    </source>
</reference>
<protein>
    <submittedName>
        <fullName evidence="2">Uncharacterized protein</fullName>
    </submittedName>
</protein>
<feature type="compositionally biased region" description="Basic and acidic residues" evidence="1">
    <location>
        <begin position="676"/>
        <end position="685"/>
    </location>
</feature>
<dbReference type="OrthoDB" id="434783at2759"/>
<gene>
    <name evidence="2" type="ORF">LshimejAT787_1801530</name>
</gene>
<feature type="region of interest" description="Disordered" evidence="1">
    <location>
        <begin position="635"/>
        <end position="685"/>
    </location>
</feature>
<feature type="region of interest" description="Disordered" evidence="1">
    <location>
        <begin position="483"/>
        <end position="503"/>
    </location>
</feature>
<proteinExistence type="predicted"/>
<dbReference type="Proteomes" id="UP001063166">
    <property type="component" value="Unassembled WGS sequence"/>
</dbReference>
<accession>A0A9P3UW65</accession>
<dbReference type="EMBL" id="BRPK01000018">
    <property type="protein sequence ID" value="GLB44816.1"/>
    <property type="molecule type" value="Genomic_DNA"/>
</dbReference>
<dbReference type="AlphaFoldDB" id="A0A9P3UW65"/>
<name>A0A9P3UW65_LYOSH</name>
<evidence type="ECO:0000256" key="1">
    <source>
        <dbReference type="SAM" id="MobiDB-lite"/>
    </source>
</evidence>